<evidence type="ECO:0000256" key="1">
    <source>
        <dbReference type="ARBA" id="ARBA00022729"/>
    </source>
</evidence>
<feature type="chain" id="PRO_5046078169" evidence="2">
    <location>
        <begin position="21"/>
        <end position="329"/>
    </location>
</feature>
<reference evidence="4 5" key="1">
    <citation type="submission" date="2023-08" db="EMBL/GenBank/DDBJ databases">
        <title>Mesonia sp. MT50, isolated from deep-sea sediment of the Mariana Trench.</title>
        <authorList>
            <person name="Fu H."/>
        </authorList>
    </citation>
    <scope>NUCLEOTIDE SEQUENCE [LARGE SCALE GENOMIC DNA]</scope>
    <source>
        <strain evidence="4 5">MT50</strain>
    </source>
</reference>
<sequence length="329" mass="35577">MVVKNLSIFAFLLASATVLSQSYAPPAGETGSTAIAADSELFINWATGVEIERGYINIDDPTAEDQGSSYASYGEASNAIGVATNSAVSLGDAGEAILTFENPIANAGGYDFAVFENSFSNTFLELAFVEVSSDGVNYFRFPSHSETQSQTQVGGFGDIDASYINNLAGKYEGLFGTPFDLDEVADNSLLDKNNITHVKIIDVVGSINPDYASYDAQGNIINDPFPTPFYSSGFDLDGIGVIHEQELNVDLIEKHYISVYPNPTSGFIKVKSRGGVDKVEIYSTSGKLVKKYVNLYEAERLDISSLPKGMYLVKINSEEKNSLFKIIKK</sequence>
<dbReference type="Proteomes" id="UP001230915">
    <property type="component" value="Unassembled WGS sequence"/>
</dbReference>
<name>A0ABU1A4I3_9FLAO</name>
<dbReference type="RefSeq" id="WP_308864625.1">
    <property type="nucleotide sequence ID" value="NZ_JAVHUL010000022.1"/>
</dbReference>
<proteinExistence type="predicted"/>
<evidence type="ECO:0000256" key="2">
    <source>
        <dbReference type="SAM" id="SignalP"/>
    </source>
</evidence>
<dbReference type="InterPro" id="IPR026444">
    <property type="entry name" value="Secre_tail"/>
</dbReference>
<dbReference type="NCBIfam" id="TIGR04183">
    <property type="entry name" value="Por_Secre_tail"/>
    <property type="match status" value="1"/>
</dbReference>
<evidence type="ECO:0000313" key="5">
    <source>
        <dbReference type="Proteomes" id="UP001230915"/>
    </source>
</evidence>
<keyword evidence="1 2" id="KW-0732">Signal</keyword>
<keyword evidence="5" id="KW-1185">Reference proteome</keyword>
<organism evidence="4 5">
    <name type="scientific">Mesonia profundi</name>
    <dbReference type="NCBI Taxonomy" id="3070998"/>
    <lineage>
        <taxon>Bacteria</taxon>
        <taxon>Pseudomonadati</taxon>
        <taxon>Bacteroidota</taxon>
        <taxon>Flavobacteriia</taxon>
        <taxon>Flavobacteriales</taxon>
        <taxon>Flavobacteriaceae</taxon>
        <taxon>Mesonia</taxon>
    </lineage>
</organism>
<feature type="domain" description="Secretion system C-terminal sorting" evidence="3">
    <location>
        <begin position="259"/>
        <end position="327"/>
    </location>
</feature>
<gene>
    <name evidence="4" type="ORF">RBU60_09370</name>
</gene>
<comment type="caution">
    <text evidence="4">The sequence shown here is derived from an EMBL/GenBank/DDBJ whole genome shotgun (WGS) entry which is preliminary data.</text>
</comment>
<accession>A0ABU1A4I3</accession>
<dbReference type="Pfam" id="PF18962">
    <property type="entry name" value="Por_Secre_tail"/>
    <property type="match status" value="1"/>
</dbReference>
<evidence type="ECO:0000313" key="4">
    <source>
        <dbReference type="EMBL" id="MDQ7917784.1"/>
    </source>
</evidence>
<dbReference type="EMBL" id="JAVHUL010000022">
    <property type="protein sequence ID" value="MDQ7917784.1"/>
    <property type="molecule type" value="Genomic_DNA"/>
</dbReference>
<feature type="signal peptide" evidence="2">
    <location>
        <begin position="1"/>
        <end position="20"/>
    </location>
</feature>
<protein>
    <submittedName>
        <fullName evidence="4">T9SS type A sorting domain-containing protein</fullName>
    </submittedName>
</protein>
<evidence type="ECO:0000259" key="3">
    <source>
        <dbReference type="Pfam" id="PF18962"/>
    </source>
</evidence>